<reference evidence="2 3" key="1">
    <citation type="submission" date="2024-09" db="EMBL/GenBank/DDBJ databases">
        <title>Chromosome-scale assembly of Riccia sorocarpa.</title>
        <authorList>
            <person name="Paukszto L."/>
        </authorList>
    </citation>
    <scope>NUCLEOTIDE SEQUENCE [LARGE SCALE GENOMIC DNA]</scope>
    <source>
        <strain evidence="2">LP-2024</strain>
        <tissue evidence="2">Aerial parts of the thallus</tissue>
    </source>
</reference>
<feature type="region of interest" description="Disordered" evidence="1">
    <location>
        <begin position="47"/>
        <end position="75"/>
    </location>
</feature>
<feature type="compositionally biased region" description="Polar residues" evidence="1">
    <location>
        <begin position="264"/>
        <end position="277"/>
    </location>
</feature>
<evidence type="ECO:0000313" key="2">
    <source>
        <dbReference type="EMBL" id="KAL3689107.1"/>
    </source>
</evidence>
<dbReference type="Proteomes" id="UP001633002">
    <property type="component" value="Unassembled WGS sequence"/>
</dbReference>
<organism evidence="2 3">
    <name type="scientific">Riccia sorocarpa</name>
    <dbReference type="NCBI Taxonomy" id="122646"/>
    <lineage>
        <taxon>Eukaryota</taxon>
        <taxon>Viridiplantae</taxon>
        <taxon>Streptophyta</taxon>
        <taxon>Embryophyta</taxon>
        <taxon>Marchantiophyta</taxon>
        <taxon>Marchantiopsida</taxon>
        <taxon>Marchantiidae</taxon>
        <taxon>Marchantiales</taxon>
        <taxon>Ricciaceae</taxon>
        <taxon>Riccia</taxon>
    </lineage>
</organism>
<accession>A0ABD3HEW4</accession>
<feature type="region of interest" description="Disordered" evidence="1">
    <location>
        <begin position="97"/>
        <end position="131"/>
    </location>
</feature>
<keyword evidence="3" id="KW-1185">Reference proteome</keyword>
<feature type="region of interest" description="Disordered" evidence="1">
    <location>
        <begin position="324"/>
        <end position="347"/>
    </location>
</feature>
<evidence type="ECO:0000313" key="3">
    <source>
        <dbReference type="Proteomes" id="UP001633002"/>
    </source>
</evidence>
<feature type="compositionally biased region" description="Acidic residues" evidence="1">
    <location>
        <begin position="280"/>
        <end position="292"/>
    </location>
</feature>
<dbReference type="AlphaFoldDB" id="A0ABD3HEW4"/>
<feature type="region of interest" description="Disordered" evidence="1">
    <location>
        <begin position="229"/>
        <end position="298"/>
    </location>
</feature>
<gene>
    <name evidence="2" type="ORF">R1sor_015416</name>
</gene>
<comment type="caution">
    <text evidence="2">The sequence shown here is derived from an EMBL/GenBank/DDBJ whole genome shotgun (WGS) entry which is preliminary data.</text>
</comment>
<sequence>MEIDVGVISVDLGECSHEGARNGGLLSVANGRHVHSPSKVAVDLPGAVSGAQHEHDRRSNGAGPGGSESKQFHFQDGGLETERFAQGKPRAWTSVVAHSAGGDSNGGLRKHGGDSGQEEVESTGGHDTEKEEVWEEGITWDILAAEFQSMRTAEESPNDDERIIRTMELDVAKALRKLGKFLKLAVVVQTLESMPSRDRVARNCPSKAPSAVAYGMDVGLEEVPVKAESERRASVGHAGNIPGHEDGFTEVRSRRGSRQREKGSQSSSSHAGCNQFQVLEGDDPDPVEDEGTWESVEVTRGEENCVRRAVTELRLEQRETLRQKRRNLKDDAKKSGGVGNDQTREGDIKGSESVSLIARNAPQEAVNRTEEEVRAVPVQVMERSIFTRACWTFDFGFLITVKRTLLL</sequence>
<feature type="compositionally biased region" description="Basic and acidic residues" evidence="1">
    <location>
        <begin position="243"/>
        <end position="263"/>
    </location>
</feature>
<dbReference type="EMBL" id="JBJQOH010000004">
    <property type="protein sequence ID" value="KAL3689107.1"/>
    <property type="molecule type" value="Genomic_DNA"/>
</dbReference>
<evidence type="ECO:0000256" key="1">
    <source>
        <dbReference type="SAM" id="MobiDB-lite"/>
    </source>
</evidence>
<proteinExistence type="predicted"/>
<feature type="compositionally biased region" description="Basic and acidic residues" evidence="1">
    <location>
        <begin position="324"/>
        <end position="334"/>
    </location>
</feature>
<name>A0ABD3HEW4_9MARC</name>
<protein>
    <submittedName>
        <fullName evidence="2">Uncharacterized protein</fullName>
    </submittedName>
</protein>